<dbReference type="InterPro" id="IPR020889">
    <property type="entry name" value="LipoPS_assembly_LptD"/>
</dbReference>
<evidence type="ECO:0000256" key="1">
    <source>
        <dbReference type="HAMAP-Rule" id="MF_01411"/>
    </source>
</evidence>
<proteinExistence type="inferred from homology"/>
<keyword evidence="2" id="KW-0175">Coiled coil</keyword>
<feature type="domain" description="LptD C-terminal" evidence="3">
    <location>
        <begin position="264"/>
        <end position="600"/>
    </location>
</feature>
<dbReference type="STRING" id="364200.SAMN04488515_0897"/>
<evidence type="ECO:0000313" key="5">
    <source>
        <dbReference type="Proteomes" id="UP000199167"/>
    </source>
</evidence>
<evidence type="ECO:0000256" key="2">
    <source>
        <dbReference type="SAM" id="Coils"/>
    </source>
</evidence>
<comment type="similarity">
    <text evidence="1">Belongs to the LptD family.</text>
</comment>
<feature type="chain" id="PRO_5011801856" description="LPS-assembly protein LptD" evidence="1">
    <location>
        <begin position="18"/>
        <end position="696"/>
    </location>
</feature>
<dbReference type="Pfam" id="PF04453">
    <property type="entry name" value="LptD"/>
    <property type="match status" value="1"/>
</dbReference>
<dbReference type="PANTHER" id="PTHR30189">
    <property type="entry name" value="LPS-ASSEMBLY PROTEIN"/>
    <property type="match status" value="1"/>
</dbReference>
<keyword evidence="1" id="KW-0472">Membrane</keyword>
<protein>
    <recommendedName>
        <fullName evidence="1">LPS-assembly protein LptD</fullName>
    </recommendedName>
</protein>
<comment type="subcellular location">
    <subcellularLocation>
        <location evidence="1">Cell outer membrane</location>
    </subcellularLocation>
</comment>
<accession>A0A1I0P046</accession>
<evidence type="ECO:0000313" key="4">
    <source>
        <dbReference type="EMBL" id="SEW06813.1"/>
    </source>
</evidence>
<reference evidence="4 5" key="1">
    <citation type="submission" date="2016-10" db="EMBL/GenBank/DDBJ databases">
        <authorList>
            <person name="de Groot N.N."/>
        </authorList>
    </citation>
    <scope>NUCLEOTIDE SEQUENCE [LARGE SCALE GENOMIC DNA]</scope>
    <source>
        <strain evidence="4 5">DSM 17925</strain>
    </source>
</reference>
<evidence type="ECO:0000259" key="3">
    <source>
        <dbReference type="Pfam" id="PF04453"/>
    </source>
</evidence>
<organism evidence="4 5">
    <name type="scientific">Cognatiyoonia koreensis</name>
    <dbReference type="NCBI Taxonomy" id="364200"/>
    <lineage>
        <taxon>Bacteria</taxon>
        <taxon>Pseudomonadati</taxon>
        <taxon>Pseudomonadota</taxon>
        <taxon>Alphaproteobacteria</taxon>
        <taxon>Rhodobacterales</taxon>
        <taxon>Paracoccaceae</taxon>
        <taxon>Cognatiyoonia</taxon>
    </lineage>
</organism>
<dbReference type="GO" id="GO:0043165">
    <property type="term" value="P:Gram-negative-bacterium-type cell outer membrane assembly"/>
    <property type="evidence" value="ECO:0007669"/>
    <property type="project" value="UniProtKB-UniRule"/>
</dbReference>
<name>A0A1I0P046_9RHOB</name>
<dbReference type="OrthoDB" id="9760225at2"/>
<comment type="function">
    <text evidence="1">Involved in the assembly of lipopolysaccharide (LPS) at the surface of the outer membrane.</text>
</comment>
<keyword evidence="5" id="KW-1185">Reference proteome</keyword>
<dbReference type="GO" id="GO:1990351">
    <property type="term" value="C:transporter complex"/>
    <property type="evidence" value="ECO:0007669"/>
    <property type="project" value="TreeGrafter"/>
</dbReference>
<comment type="subunit">
    <text evidence="1">Component of the lipopolysaccharide transport and assembly complex.</text>
</comment>
<sequence length="696" mass="76639" precursor="true">MRLLVFLLCLLPCAALAQGVATLVADDVVIEDSTRLIASGNIEVIYDGTRLTARQITFDQTTDRLTIDGPIFIQGPDGTILTANRAALDPQLENGILQGARLVLNQQLQLAANQIDRAEGRYSQLYKTAVTSCQVCGTQAPLWEIRAERVVHDEEAQQLYFTNATFHVRGVPIFWLPRARLPDPTLDRANGLLTPRIRSSDQLGLGIKVPYFLTLGDHRDVTLTPYGSSETTTLELEYRQAFVSGDLTAEAAVSRDTLLPEELRSYIFVEGAFDLARDFKLTFDVEAVSDPAYLLDYSYSDKDRLDSAIGITRARDTDLFQTSFTYYVSLRDDESNSTLPPIVADIGYRKRSFPRFGGTLTWDLSADAIVRYGSDVGADGRDVARLGAGVDWQRQWISDAGFITRTEAGLRADAYRLEDNTAFGDGVRTVPSAQITLSYPLVRKTNRSRQLLTPMLALGWSDTFGIMPPNEDSTRPEFDAANLFALSRFPGDDAVETGLRGAVGLHWSRQGNEGGSAHLTIGRVYREEVNDQFTQTSGLKGNASDWLVAGQFALPQGFRVEGRAQLGANLDPTLAAAKIDWQDDSLNLAASYIWQTADEELGRPDPISEWLIDTRVQLNPAWAVSFDTRYDVTEDQPARAGIGVEWRNECVTVDLSVSRRYTSSTTVDPSTDYGLSVSLNGFSAGRSDAGPARSCN</sequence>
<dbReference type="Proteomes" id="UP000199167">
    <property type="component" value="Unassembled WGS sequence"/>
</dbReference>
<dbReference type="GO" id="GO:0015920">
    <property type="term" value="P:lipopolysaccharide transport"/>
    <property type="evidence" value="ECO:0007669"/>
    <property type="project" value="InterPro"/>
</dbReference>
<gene>
    <name evidence="1" type="primary">lptD</name>
    <name evidence="4" type="ORF">SAMN04488515_0897</name>
</gene>
<dbReference type="GO" id="GO:0009279">
    <property type="term" value="C:cell outer membrane"/>
    <property type="evidence" value="ECO:0007669"/>
    <property type="project" value="UniProtKB-SubCell"/>
</dbReference>
<feature type="coiled-coil region" evidence="2">
    <location>
        <begin position="101"/>
        <end position="128"/>
    </location>
</feature>
<keyword evidence="1" id="KW-0998">Cell outer membrane</keyword>
<dbReference type="PANTHER" id="PTHR30189:SF1">
    <property type="entry name" value="LPS-ASSEMBLY PROTEIN LPTD"/>
    <property type="match status" value="1"/>
</dbReference>
<comment type="caution">
    <text evidence="1">Lacks conserved residue(s) required for the propagation of feature annotation.</text>
</comment>
<dbReference type="InterPro" id="IPR050218">
    <property type="entry name" value="LptD"/>
</dbReference>
<feature type="signal peptide" evidence="1">
    <location>
        <begin position="1"/>
        <end position="17"/>
    </location>
</feature>
<dbReference type="InterPro" id="IPR007543">
    <property type="entry name" value="LptD_C"/>
</dbReference>
<dbReference type="EMBL" id="FOIZ01000001">
    <property type="protein sequence ID" value="SEW06813.1"/>
    <property type="molecule type" value="Genomic_DNA"/>
</dbReference>
<dbReference type="AlphaFoldDB" id="A0A1I0P046"/>
<keyword evidence="1" id="KW-0732">Signal</keyword>
<dbReference type="HAMAP" id="MF_01411">
    <property type="entry name" value="LPS_assembly_LptD"/>
    <property type="match status" value="1"/>
</dbReference>
<dbReference type="RefSeq" id="WP_089994519.1">
    <property type="nucleotide sequence ID" value="NZ_FOIZ01000001.1"/>
</dbReference>